<accession>A0A267F678</accession>
<proteinExistence type="predicted"/>
<dbReference type="AlphaFoldDB" id="A0A267F678"/>
<keyword evidence="3 6" id="KW-0812">Transmembrane</keyword>
<evidence type="ECO:0000256" key="2">
    <source>
        <dbReference type="ARBA" id="ARBA00022448"/>
    </source>
</evidence>
<dbReference type="GO" id="GO:0022857">
    <property type="term" value="F:transmembrane transporter activity"/>
    <property type="evidence" value="ECO:0007669"/>
    <property type="project" value="InterPro"/>
</dbReference>
<feature type="transmembrane region" description="Helical" evidence="6">
    <location>
        <begin position="334"/>
        <end position="351"/>
    </location>
</feature>
<dbReference type="PROSITE" id="PS50850">
    <property type="entry name" value="MFS"/>
    <property type="match status" value="1"/>
</dbReference>
<dbReference type="InterPro" id="IPR011701">
    <property type="entry name" value="MFS"/>
</dbReference>
<feature type="transmembrane region" description="Helical" evidence="6">
    <location>
        <begin position="194"/>
        <end position="216"/>
    </location>
</feature>
<evidence type="ECO:0000256" key="4">
    <source>
        <dbReference type="ARBA" id="ARBA00022989"/>
    </source>
</evidence>
<sequence>MPAVTRSMTAESTGTADGAAASAATRKSVFTAVFFTLLLDLLGFTLILPLFPSILDHFAAMGDDQLFNEFKRTSQRFRISLGIPDLQPAALSGQQQERSWDSVLLGGLLGSLFSVLQFISAPLAGGLSDAIGRLPVLTLSLVGTAAAYTLWALSSASFAVFLASRVLAGLARCSVTVCTAAVSDASDADHRGRGMLWIGLAFSLAFSTGPALGAFLAQSLRSNSAGNFAYPAVLALVLAAAALLVARLKLPETCRRGSGGRGGGAAAVSRAAVLLNPARLFAFDAMPTAGQFERGQMRHIALVYFLFLTLFSGLEFTLPFLAHLRLGFSRGQQGVMFLCIGVTSALLQGGLVRRIRAGSELKLASLAIAALCPAGLLLGNATGQSVFYIGVLLFSMCSACPVPALTAMLSQLAPPESQGQALGVLRSLGSLARAVGPLFASLAFWLYGPTLSYSIGGLAAILPLAQLMIWVQPLRMKSE</sequence>
<feature type="domain" description="Major facilitator superfamily (MFS) profile" evidence="7">
    <location>
        <begin position="29"/>
        <end position="475"/>
    </location>
</feature>
<dbReference type="InterPro" id="IPR036259">
    <property type="entry name" value="MFS_trans_sf"/>
</dbReference>
<dbReference type="Gene3D" id="1.20.1250.20">
    <property type="entry name" value="MFS general substrate transporter like domains"/>
    <property type="match status" value="1"/>
</dbReference>
<feature type="transmembrane region" description="Helical" evidence="6">
    <location>
        <begin position="228"/>
        <end position="246"/>
    </location>
</feature>
<comment type="caution">
    <text evidence="8">The sequence shown here is derived from an EMBL/GenBank/DDBJ whole genome shotgun (WGS) entry which is preliminary data.</text>
</comment>
<dbReference type="PANTHER" id="PTHR23504">
    <property type="entry name" value="MAJOR FACILITATOR SUPERFAMILY DOMAIN-CONTAINING PROTEIN 10"/>
    <property type="match status" value="1"/>
</dbReference>
<evidence type="ECO:0000256" key="1">
    <source>
        <dbReference type="ARBA" id="ARBA00004141"/>
    </source>
</evidence>
<feature type="transmembrane region" description="Helical" evidence="6">
    <location>
        <begin position="387"/>
        <end position="409"/>
    </location>
</feature>
<keyword evidence="9" id="KW-1185">Reference proteome</keyword>
<feature type="transmembrane region" description="Helical" evidence="6">
    <location>
        <begin position="29"/>
        <end position="51"/>
    </location>
</feature>
<evidence type="ECO:0000259" key="7">
    <source>
        <dbReference type="PROSITE" id="PS50850"/>
    </source>
</evidence>
<dbReference type="InterPro" id="IPR020846">
    <property type="entry name" value="MFS_dom"/>
</dbReference>
<dbReference type="EMBL" id="NIVC01001375">
    <property type="protein sequence ID" value="PAA68714.1"/>
    <property type="molecule type" value="Genomic_DNA"/>
</dbReference>
<evidence type="ECO:0000313" key="8">
    <source>
        <dbReference type="EMBL" id="PAA68714.1"/>
    </source>
</evidence>
<feature type="transmembrane region" description="Helical" evidence="6">
    <location>
        <begin position="103"/>
        <end position="124"/>
    </location>
</feature>
<dbReference type="PANTHER" id="PTHR23504:SF31">
    <property type="entry name" value="MAJOR FACILITATOR SUPERFAMILY DOMAIN-CONTAINING PROTEIN 10"/>
    <property type="match status" value="1"/>
</dbReference>
<feature type="transmembrane region" description="Helical" evidence="6">
    <location>
        <begin position="453"/>
        <end position="471"/>
    </location>
</feature>
<keyword evidence="5 6" id="KW-0472">Membrane</keyword>
<evidence type="ECO:0000256" key="5">
    <source>
        <dbReference type="ARBA" id="ARBA00023136"/>
    </source>
</evidence>
<protein>
    <recommendedName>
        <fullName evidence="7">Major facilitator superfamily (MFS) profile domain-containing protein</fullName>
    </recommendedName>
</protein>
<evidence type="ECO:0000313" key="9">
    <source>
        <dbReference type="Proteomes" id="UP000215902"/>
    </source>
</evidence>
<dbReference type="SUPFAM" id="SSF103473">
    <property type="entry name" value="MFS general substrate transporter"/>
    <property type="match status" value="1"/>
</dbReference>
<evidence type="ECO:0000256" key="3">
    <source>
        <dbReference type="ARBA" id="ARBA00022692"/>
    </source>
</evidence>
<dbReference type="Proteomes" id="UP000215902">
    <property type="component" value="Unassembled WGS sequence"/>
</dbReference>
<keyword evidence="2" id="KW-0813">Transport</keyword>
<comment type="subcellular location">
    <subcellularLocation>
        <location evidence="1">Membrane</location>
        <topology evidence="1">Multi-pass membrane protein</topology>
    </subcellularLocation>
</comment>
<feature type="transmembrane region" description="Helical" evidence="6">
    <location>
        <begin position="136"/>
        <end position="153"/>
    </location>
</feature>
<dbReference type="GO" id="GO:0031526">
    <property type="term" value="C:brush border membrane"/>
    <property type="evidence" value="ECO:0007669"/>
    <property type="project" value="TreeGrafter"/>
</dbReference>
<keyword evidence="4 6" id="KW-1133">Transmembrane helix</keyword>
<dbReference type="STRING" id="282301.A0A267F678"/>
<gene>
    <name evidence="8" type="ORF">BOX15_Mlig000655g1</name>
</gene>
<dbReference type="OrthoDB" id="196650at2759"/>
<evidence type="ECO:0000256" key="6">
    <source>
        <dbReference type="SAM" id="Phobius"/>
    </source>
</evidence>
<reference evidence="8 9" key="1">
    <citation type="submission" date="2017-06" db="EMBL/GenBank/DDBJ databases">
        <title>A platform for efficient transgenesis in Macrostomum lignano, a flatworm model organism for stem cell research.</title>
        <authorList>
            <person name="Berezikov E."/>
        </authorList>
    </citation>
    <scope>NUCLEOTIDE SEQUENCE [LARGE SCALE GENOMIC DNA]</scope>
    <source>
        <strain evidence="8">DV1</strain>
        <tissue evidence="8">Whole organism</tissue>
    </source>
</reference>
<feature type="transmembrane region" description="Helical" evidence="6">
    <location>
        <begin position="301"/>
        <end position="322"/>
    </location>
</feature>
<feature type="transmembrane region" description="Helical" evidence="6">
    <location>
        <begin position="363"/>
        <end position="381"/>
    </location>
</feature>
<feature type="transmembrane region" description="Helical" evidence="6">
    <location>
        <begin position="430"/>
        <end position="447"/>
    </location>
</feature>
<dbReference type="Pfam" id="PF07690">
    <property type="entry name" value="MFS_1"/>
    <property type="match status" value="1"/>
</dbReference>
<organism evidence="8 9">
    <name type="scientific">Macrostomum lignano</name>
    <dbReference type="NCBI Taxonomy" id="282301"/>
    <lineage>
        <taxon>Eukaryota</taxon>
        <taxon>Metazoa</taxon>
        <taxon>Spiralia</taxon>
        <taxon>Lophotrochozoa</taxon>
        <taxon>Platyhelminthes</taxon>
        <taxon>Rhabditophora</taxon>
        <taxon>Macrostomorpha</taxon>
        <taxon>Macrostomida</taxon>
        <taxon>Macrostomidae</taxon>
        <taxon>Macrostomum</taxon>
    </lineage>
</organism>
<name>A0A267F678_9PLAT</name>